<dbReference type="Proteomes" id="UP000054018">
    <property type="component" value="Unassembled WGS sequence"/>
</dbReference>
<accession>A0A0C9XWE4</accession>
<protein>
    <submittedName>
        <fullName evidence="1">Uncharacterized protein</fullName>
    </submittedName>
</protein>
<reference evidence="1 2" key="1">
    <citation type="submission" date="2014-04" db="EMBL/GenBank/DDBJ databases">
        <authorList>
            <consortium name="DOE Joint Genome Institute"/>
            <person name="Kuo A."/>
            <person name="Kohler A."/>
            <person name="Costa M.D."/>
            <person name="Nagy L.G."/>
            <person name="Floudas D."/>
            <person name="Copeland A."/>
            <person name="Barry K.W."/>
            <person name="Cichocki N."/>
            <person name="Veneault-Fourrey C."/>
            <person name="LaButti K."/>
            <person name="Lindquist E.A."/>
            <person name="Lipzen A."/>
            <person name="Lundell T."/>
            <person name="Morin E."/>
            <person name="Murat C."/>
            <person name="Sun H."/>
            <person name="Tunlid A."/>
            <person name="Henrissat B."/>
            <person name="Grigoriev I.V."/>
            <person name="Hibbett D.S."/>
            <person name="Martin F."/>
            <person name="Nordberg H.P."/>
            <person name="Cantor M.N."/>
            <person name="Hua S.X."/>
        </authorList>
    </citation>
    <scope>NUCLEOTIDE SEQUENCE [LARGE SCALE GENOMIC DNA]</scope>
    <source>
        <strain evidence="1 2">441</strain>
    </source>
</reference>
<dbReference type="EMBL" id="KN833847">
    <property type="protein sequence ID" value="KIK16780.1"/>
    <property type="molecule type" value="Genomic_DNA"/>
</dbReference>
<dbReference type="HOGENOM" id="CLU_3107261_0_0_1"/>
<name>A0A0C9XWE4_9AGAM</name>
<proteinExistence type="predicted"/>
<dbReference type="AlphaFoldDB" id="A0A0C9XWE4"/>
<reference evidence="2" key="2">
    <citation type="submission" date="2015-01" db="EMBL/GenBank/DDBJ databases">
        <title>Evolutionary Origins and Diversification of the Mycorrhizal Mutualists.</title>
        <authorList>
            <consortium name="DOE Joint Genome Institute"/>
            <consortium name="Mycorrhizal Genomics Consortium"/>
            <person name="Kohler A."/>
            <person name="Kuo A."/>
            <person name="Nagy L.G."/>
            <person name="Floudas D."/>
            <person name="Copeland A."/>
            <person name="Barry K.W."/>
            <person name="Cichocki N."/>
            <person name="Veneault-Fourrey C."/>
            <person name="LaButti K."/>
            <person name="Lindquist E.A."/>
            <person name="Lipzen A."/>
            <person name="Lundell T."/>
            <person name="Morin E."/>
            <person name="Murat C."/>
            <person name="Riley R."/>
            <person name="Ohm R."/>
            <person name="Sun H."/>
            <person name="Tunlid A."/>
            <person name="Henrissat B."/>
            <person name="Grigoriev I.V."/>
            <person name="Hibbett D.S."/>
            <person name="Martin F."/>
        </authorList>
    </citation>
    <scope>NUCLEOTIDE SEQUENCE [LARGE SCALE GENOMIC DNA]</scope>
    <source>
        <strain evidence="2">441</strain>
    </source>
</reference>
<organism evidence="1 2">
    <name type="scientific">Pisolithus microcarpus 441</name>
    <dbReference type="NCBI Taxonomy" id="765257"/>
    <lineage>
        <taxon>Eukaryota</taxon>
        <taxon>Fungi</taxon>
        <taxon>Dikarya</taxon>
        <taxon>Basidiomycota</taxon>
        <taxon>Agaricomycotina</taxon>
        <taxon>Agaricomycetes</taxon>
        <taxon>Agaricomycetidae</taxon>
        <taxon>Boletales</taxon>
        <taxon>Sclerodermatineae</taxon>
        <taxon>Pisolithaceae</taxon>
        <taxon>Pisolithus</taxon>
    </lineage>
</organism>
<evidence type="ECO:0000313" key="1">
    <source>
        <dbReference type="EMBL" id="KIK16780.1"/>
    </source>
</evidence>
<gene>
    <name evidence="1" type="ORF">PISMIDRAFT_15579</name>
</gene>
<evidence type="ECO:0000313" key="2">
    <source>
        <dbReference type="Proteomes" id="UP000054018"/>
    </source>
</evidence>
<keyword evidence="2" id="KW-1185">Reference proteome</keyword>
<sequence length="51" mass="5498">MDSENPFFPSPMRVLSTVEMIDAKVRLDTEIVKVALAGNNVLATSAVDASF</sequence>